<dbReference type="EMBL" id="PKMF04000475">
    <property type="protein sequence ID" value="KAK7829754.1"/>
    <property type="molecule type" value="Genomic_DNA"/>
</dbReference>
<dbReference type="FunFam" id="1.25.40.10:FF:000396">
    <property type="entry name" value="Pentatricopeptide repeat-containing protein At2g36730"/>
    <property type="match status" value="1"/>
</dbReference>
<dbReference type="PANTHER" id="PTHR24015">
    <property type="entry name" value="OS07G0578800 PROTEIN-RELATED"/>
    <property type="match status" value="1"/>
</dbReference>
<feature type="repeat" description="PPR" evidence="2">
    <location>
        <begin position="176"/>
        <end position="210"/>
    </location>
</feature>
<dbReference type="InterPro" id="IPR011990">
    <property type="entry name" value="TPR-like_helical_dom_sf"/>
</dbReference>
<keyword evidence="4" id="KW-1185">Reference proteome</keyword>
<reference evidence="3 4" key="1">
    <citation type="journal article" date="2018" name="Sci. Data">
        <title>The draft genome sequence of cork oak.</title>
        <authorList>
            <person name="Ramos A.M."/>
            <person name="Usie A."/>
            <person name="Barbosa P."/>
            <person name="Barros P.M."/>
            <person name="Capote T."/>
            <person name="Chaves I."/>
            <person name="Simoes F."/>
            <person name="Abreu I."/>
            <person name="Carrasquinho I."/>
            <person name="Faro C."/>
            <person name="Guimaraes J.B."/>
            <person name="Mendonca D."/>
            <person name="Nobrega F."/>
            <person name="Rodrigues L."/>
            <person name="Saibo N.J.M."/>
            <person name="Varela M.C."/>
            <person name="Egas C."/>
            <person name="Matos J."/>
            <person name="Miguel C.M."/>
            <person name="Oliveira M.M."/>
            <person name="Ricardo C.P."/>
            <person name="Goncalves S."/>
        </authorList>
    </citation>
    <scope>NUCLEOTIDE SEQUENCE [LARGE SCALE GENOMIC DNA]</scope>
    <source>
        <strain evidence="4">cv. HL8</strain>
    </source>
</reference>
<dbReference type="Proteomes" id="UP000237347">
    <property type="component" value="Unassembled WGS sequence"/>
</dbReference>
<protein>
    <submittedName>
        <fullName evidence="3">Pentatricopeptide repeat-containing protein</fullName>
    </submittedName>
</protein>
<dbReference type="InterPro" id="IPR046960">
    <property type="entry name" value="PPR_At4g14850-like_plant"/>
</dbReference>
<dbReference type="Pfam" id="PF01535">
    <property type="entry name" value="PPR"/>
    <property type="match status" value="2"/>
</dbReference>
<comment type="caution">
    <text evidence="3">The sequence shown here is derived from an EMBL/GenBank/DDBJ whole genome shotgun (WGS) entry which is preliminary data.</text>
</comment>
<feature type="repeat" description="PPR" evidence="2">
    <location>
        <begin position="45"/>
        <end position="79"/>
    </location>
</feature>
<keyword evidence="1" id="KW-0677">Repeat</keyword>
<dbReference type="GO" id="GO:0009451">
    <property type="term" value="P:RNA modification"/>
    <property type="evidence" value="ECO:0007669"/>
    <property type="project" value="InterPro"/>
</dbReference>
<evidence type="ECO:0000256" key="2">
    <source>
        <dbReference type="PROSITE-ProRule" id="PRU00708"/>
    </source>
</evidence>
<sequence>MRRLGVAHDSFTFPIVNQAVSSLQSDVMYGEKVHCVSTKMGFGFDVYFCNTMIEVYLKRGCVDYARKLFDAMSQRDLVSWTSMISGYVGEGSVGSAFILFQEMMVKSEPNLVTLMAMLQACCAIESLIHGMQLHGYAIKSGLAIDWSVQNSVLKMYTRTGNVEEVEIFFSKIDRKDEVSWNILISYYAMKGDIEKSVNIFSEMRGVDIELHVGIVS</sequence>
<gene>
    <name evidence="3" type="primary">CRR2_1</name>
    <name evidence="3" type="ORF">CFP56_028909</name>
</gene>
<accession>A0AAW0JU96</accession>
<organism evidence="3 4">
    <name type="scientific">Quercus suber</name>
    <name type="common">Cork oak</name>
    <dbReference type="NCBI Taxonomy" id="58331"/>
    <lineage>
        <taxon>Eukaryota</taxon>
        <taxon>Viridiplantae</taxon>
        <taxon>Streptophyta</taxon>
        <taxon>Embryophyta</taxon>
        <taxon>Tracheophyta</taxon>
        <taxon>Spermatophyta</taxon>
        <taxon>Magnoliopsida</taxon>
        <taxon>eudicotyledons</taxon>
        <taxon>Gunneridae</taxon>
        <taxon>Pentapetalae</taxon>
        <taxon>rosids</taxon>
        <taxon>fabids</taxon>
        <taxon>Fagales</taxon>
        <taxon>Fagaceae</taxon>
        <taxon>Quercus</taxon>
    </lineage>
</organism>
<dbReference type="Pfam" id="PF13041">
    <property type="entry name" value="PPR_2"/>
    <property type="match status" value="1"/>
</dbReference>
<dbReference type="NCBIfam" id="TIGR00756">
    <property type="entry name" value="PPR"/>
    <property type="match status" value="3"/>
</dbReference>
<evidence type="ECO:0000313" key="4">
    <source>
        <dbReference type="Proteomes" id="UP000237347"/>
    </source>
</evidence>
<name>A0AAW0JU96_QUESU</name>
<dbReference type="Gene3D" id="1.25.40.10">
    <property type="entry name" value="Tetratricopeptide repeat domain"/>
    <property type="match status" value="2"/>
</dbReference>
<dbReference type="PANTHER" id="PTHR24015:SF553">
    <property type="entry name" value="DYW DOMAIN-CONTAINING PROTEIN"/>
    <property type="match status" value="1"/>
</dbReference>
<dbReference type="AlphaFoldDB" id="A0AAW0JU96"/>
<dbReference type="PROSITE" id="PS51375">
    <property type="entry name" value="PPR"/>
    <property type="match status" value="2"/>
</dbReference>
<dbReference type="InterPro" id="IPR002885">
    <property type="entry name" value="PPR_rpt"/>
</dbReference>
<dbReference type="GO" id="GO:0003723">
    <property type="term" value="F:RNA binding"/>
    <property type="evidence" value="ECO:0007669"/>
    <property type="project" value="InterPro"/>
</dbReference>
<proteinExistence type="predicted"/>
<evidence type="ECO:0000256" key="1">
    <source>
        <dbReference type="ARBA" id="ARBA00022737"/>
    </source>
</evidence>
<evidence type="ECO:0000313" key="3">
    <source>
        <dbReference type="EMBL" id="KAK7829754.1"/>
    </source>
</evidence>